<dbReference type="PANTHER" id="PTHR38248:SF2">
    <property type="entry name" value="FUNK1 11"/>
    <property type="match status" value="1"/>
</dbReference>
<feature type="region of interest" description="Disordered" evidence="1">
    <location>
        <begin position="433"/>
        <end position="487"/>
    </location>
</feature>
<dbReference type="OrthoDB" id="2801804at2759"/>
<evidence type="ECO:0000259" key="2">
    <source>
        <dbReference type="Pfam" id="PF17667"/>
    </source>
</evidence>
<feature type="compositionally biased region" description="Acidic residues" evidence="1">
    <location>
        <begin position="476"/>
        <end position="486"/>
    </location>
</feature>
<keyword evidence="4" id="KW-1185">Reference proteome</keyword>
<feature type="compositionally biased region" description="Polar residues" evidence="1">
    <location>
        <begin position="868"/>
        <end position="879"/>
    </location>
</feature>
<dbReference type="EMBL" id="AYKW01000010">
    <property type="protein sequence ID" value="PIL32453.1"/>
    <property type="molecule type" value="Genomic_DNA"/>
</dbReference>
<gene>
    <name evidence="3" type="ORF">GSI_05155</name>
</gene>
<dbReference type="GO" id="GO:0004672">
    <property type="term" value="F:protein kinase activity"/>
    <property type="evidence" value="ECO:0007669"/>
    <property type="project" value="InterPro"/>
</dbReference>
<feature type="compositionally biased region" description="Low complexity" evidence="1">
    <location>
        <begin position="840"/>
        <end position="852"/>
    </location>
</feature>
<accession>A0A2G8SFC5</accession>
<name>A0A2G8SFC5_9APHY</name>
<dbReference type="PANTHER" id="PTHR38248">
    <property type="entry name" value="FUNK1 6"/>
    <property type="match status" value="1"/>
</dbReference>
<dbReference type="PROSITE" id="PS00109">
    <property type="entry name" value="PROTEIN_KINASE_TYR"/>
    <property type="match status" value="1"/>
</dbReference>
<sequence length="879" mass="99483">MPLQIQSTPFNHRYSSMHYSSVAGELGAHSLNQYRLRIADDMAHQSVLFTMEEFRDLLLPDPSDPRFSKASRPNVRTNPFTALHNAKNMSELDISIALLQAINKHKLVPGCKAARCESRPDPRDVDPDGQKIDAALFDKKADVSSGQPQWADQGVPIEFKHDLDPFDDSKKKKVNADASSRKKVRGQVTHYAELIMSIQQRLFLFMFVIIGRKFRILRWDRSGVVVSEAVDYVDDWEVFCDILWRISLAHCFAPEMLGMDPSAVRLRSSDREWRRMTAAANANPNDVDVEERHLEDDEVTEPFTFKYVRDAFRQTLVKDYPRYRVEVPAGDKTRCFLICCPIFQAKGLAGRGTRGYIALEYDPTQRTKRGKRHVDQFFFLKDTWRMKYDGVSPEGNVLDELNQAGVEYVPTLVCHGDIGNPVQETMTPQYWRRKHLNPPAPRTSDTPAGNSSSSMLGGLKHKRSDDASGPSHDMQSDDESEEEEDAFATGCPIRSHVHYRCVVKEVGKSLSASETGRKMLRCVIDSVRAHEQAYKLNILHRDISAGNIIIYPKVEIINGKRSLRWVGLLTDWEMSKRTDQSPRRRQPERTGTWQFMSYGLLRDGTKVVELCDDLEAFFYVILYFAVRYLDSNCQDVATYIEDFFDCYTVLDGVYYIGHQKRFAIEHAVLQLTGPGDVLSFKTQPMNNAISDLLASFAAHYKILAYEKKPKPAISSLPLIPAGDLAADDDDDDEGFLIPDAVVAKPRPTRKKVDTSPAPTEEERTFAKNATDHTLFLDVLSHALVSPGWHKVWQDRISPDWVSSRELGPPANGKRSKKQKMERCPSLFHAVSAPPHTPPKASGSRRGSRQSGRGTRGSGRGAQRPAAENQHQMSLRSRNH</sequence>
<dbReference type="AlphaFoldDB" id="A0A2G8SFC5"/>
<evidence type="ECO:0000313" key="4">
    <source>
        <dbReference type="Proteomes" id="UP000230002"/>
    </source>
</evidence>
<feature type="compositionally biased region" description="Polar residues" evidence="1">
    <location>
        <begin position="443"/>
        <end position="455"/>
    </location>
</feature>
<evidence type="ECO:0000313" key="3">
    <source>
        <dbReference type="EMBL" id="PIL32453.1"/>
    </source>
</evidence>
<comment type="caution">
    <text evidence="3">The sequence shown here is derived from an EMBL/GenBank/DDBJ whole genome shotgun (WGS) entry which is preliminary data.</text>
</comment>
<protein>
    <recommendedName>
        <fullName evidence="2">Fungal-type protein kinase domain-containing protein</fullName>
    </recommendedName>
</protein>
<feature type="domain" description="Fungal-type protein kinase" evidence="2">
    <location>
        <begin position="174"/>
        <end position="623"/>
    </location>
</feature>
<dbReference type="SUPFAM" id="SSF56112">
    <property type="entry name" value="Protein kinase-like (PK-like)"/>
    <property type="match status" value="1"/>
</dbReference>
<dbReference type="InterPro" id="IPR008266">
    <property type="entry name" value="Tyr_kinase_AS"/>
</dbReference>
<dbReference type="Gene3D" id="1.10.510.10">
    <property type="entry name" value="Transferase(Phosphotransferase) domain 1"/>
    <property type="match status" value="1"/>
</dbReference>
<evidence type="ECO:0000256" key="1">
    <source>
        <dbReference type="SAM" id="MobiDB-lite"/>
    </source>
</evidence>
<organism evidence="3 4">
    <name type="scientific">Ganoderma sinense ZZ0214-1</name>
    <dbReference type="NCBI Taxonomy" id="1077348"/>
    <lineage>
        <taxon>Eukaryota</taxon>
        <taxon>Fungi</taxon>
        <taxon>Dikarya</taxon>
        <taxon>Basidiomycota</taxon>
        <taxon>Agaricomycotina</taxon>
        <taxon>Agaricomycetes</taxon>
        <taxon>Polyporales</taxon>
        <taxon>Polyporaceae</taxon>
        <taxon>Ganoderma</taxon>
    </lineage>
</organism>
<dbReference type="Proteomes" id="UP000230002">
    <property type="component" value="Unassembled WGS sequence"/>
</dbReference>
<dbReference type="InterPro" id="IPR011009">
    <property type="entry name" value="Kinase-like_dom_sf"/>
</dbReference>
<feature type="region of interest" description="Disordered" evidence="1">
    <location>
        <begin position="746"/>
        <end position="766"/>
    </location>
</feature>
<dbReference type="InterPro" id="IPR040976">
    <property type="entry name" value="Pkinase_fungal"/>
</dbReference>
<feature type="region of interest" description="Disordered" evidence="1">
    <location>
        <begin position="800"/>
        <end position="879"/>
    </location>
</feature>
<proteinExistence type="predicted"/>
<reference evidence="3 4" key="1">
    <citation type="journal article" date="2015" name="Sci. Rep.">
        <title>Chromosome-level genome map provides insights into diverse defense mechanisms in the medicinal fungus Ganoderma sinense.</title>
        <authorList>
            <person name="Zhu Y."/>
            <person name="Xu J."/>
            <person name="Sun C."/>
            <person name="Zhou S."/>
            <person name="Xu H."/>
            <person name="Nelson D.R."/>
            <person name="Qian J."/>
            <person name="Song J."/>
            <person name="Luo H."/>
            <person name="Xiang L."/>
            <person name="Li Y."/>
            <person name="Xu Z."/>
            <person name="Ji A."/>
            <person name="Wang L."/>
            <person name="Lu S."/>
            <person name="Hayward A."/>
            <person name="Sun W."/>
            <person name="Li X."/>
            <person name="Schwartz D.C."/>
            <person name="Wang Y."/>
            <person name="Chen S."/>
        </authorList>
    </citation>
    <scope>NUCLEOTIDE SEQUENCE [LARGE SCALE GENOMIC DNA]</scope>
    <source>
        <strain evidence="3 4">ZZ0214-1</strain>
    </source>
</reference>
<dbReference type="Pfam" id="PF17667">
    <property type="entry name" value="Pkinase_fungal"/>
    <property type="match status" value="1"/>
</dbReference>